<reference evidence="1 2" key="1">
    <citation type="submission" date="2020-07" db="EMBL/GenBank/DDBJ databases">
        <title>Draft whole-genome sequence of Heliobacterium chlorum DSM 3682, type strain.</title>
        <authorList>
            <person name="Kyndt J.A."/>
            <person name="Meyer T.E."/>
            <person name="Imhoff J.F."/>
        </authorList>
    </citation>
    <scope>NUCLEOTIDE SEQUENCE [LARGE SCALE GENOMIC DNA]</scope>
    <source>
        <strain evidence="1 2">DSM 3682</strain>
    </source>
</reference>
<gene>
    <name evidence="1" type="ORF">H1S01_19095</name>
</gene>
<comment type="caution">
    <text evidence="1">The sequence shown here is derived from an EMBL/GenBank/DDBJ whole genome shotgun (WGS) entry which is preliminary data.</text>
</comment>
<keyword evidence="2" id="KW-1185">Reference proteome</keyword>
<protein>
    <recommendedName>
        <fullName evidence="3">Restriction endonuclease</fullName>
    </recommendedName>
</protein>
<dbReference type="EMBL" id="JACVHF010000048">
    <property type="protein sequence ID" value="MBC9786564.1"/>
    <property type="molecule type" value="Genomic_DNA"/>
</dbReference>
<evidence type="ECO:0008006" key="3">
    <source>
        <dbReference type="Google" id="ProtNLM"/>
    </source>
</evidence>
<evidence type="ECO:0000313" key="1">
    <source>
        <dbReference type="EMBL" id="MBC9786564.1"/>
    </source>
</evidence>
<name>A0ABR7T987_HELCL</name>
<sequence length="363" mass="42599">MSFDDNDFPYKVSFQRILWKMGFWSRIEIPVLAYSIDDYTKSLKRHDLTDVDVYGELINSDFATYKYIADCKSGRNVKATERAYWLKGVMEFTGATKGFLIKKKISSNTRLFLDKLSIYAIDEKNLSELEKIYYVSNNNDLFSVDYYKKRYQIIDELKDEYAKIYSYLSGRYWYNPLHSNLRILLNMLQKNNFYQQFNQESSTSHKFIILEIAICLSRIVLDCCNYVLHRNISDIPSCVLEYSFGGIAGYNNKRNMFNEIKALLETEMPNEEMNKLLIMQSDFIDGLIKLVANFITESHHSKESIKYLELMQHEIILDKELNFQDLIGPTFSSVGLKLAKDVLRYYIGYANINESIILNCLKK</sequence>
<evidence type="ECO:0000313" key="2">
    <source>
        <dbReference type="Proteomes" id="UP000617402"/>
    </source>
</evidence>
<dbReference type="Proteomes" id="UP000617402">
    <property type="component" value="Unassembled WGS sequence"/>
</dbReference>
<dbReference type="RefSeq" id="WP_188041984.1">
    <property type="nucleotide sequence ID" value="NZ_JACVHF010000048.1"/>
</dbReference>
<accession>A0ABR7T987</accession>
<organism evidence="1 2">
    <name type="scientific">Heliobacterium chlorum</name>
    <dbReference type="NCBI Taxonomy" id="2698"/>
    <lineage>
        <taxon>Bacteria</taxon>
        <taxon>Bacillati</taxon>
        <taxon>Bacillota</taxon>
        <taxon>Clostridia</taxon>
        <taxon>Eubacteriales</taxon>
        <taxon>Heliobacteriaceae</taxon>
        <taxon>Heliobacterium</taxon>
    </lineage>
</organism>
<proteinExistence type="predicted"/>